<dbReference type="EMBL" id="PDDY01000001">
    <property type="protein sequence ID" value="PEH43721.1"/>
    <property type="molecule type" value="Genomic_DNA"/>
</dbReference>
<dbReference type="RefSeq" id="WP_013690456.1">
    <property type="nucleotide sequence ID" value="NZ_CADEQE010000016.1"/>
</dbReference>
<gene>
    <name evidence="1" type="ORF">CRM94_11395</name>
</gene>
<dbReference type="Proteomes" id="UP000220629">
    <property type="component" value="Unassembled WGS sequence"/>
</dbReference>
<proteinExistence type="predicted"/>
<evidence type="ECO:0000313" key="2">
    <source>
        <dbReference type="Proteomes" id="UP000220629"/>
    </source>
</evidence>
<name>A0A2A7SJJ7_BURGA</name>
<evidence type="ECO:0000313" key="1">
    <source>
        <dbReference type="EMBL" id="PEH43721.1"/>
    </source>
</evidence>
<sequence>MTQAMPLLFDFSPFVGQSERYVELIKQFSAAHAFRSAHVSELLLEDDFHRRPLRPEDFEFLKFQKPVRMHNVSRLPALASGRTLLSIYELGVARLPRSADAEEWQHFSGFYGDDVQVFGAQIVPFLEAYAFEYLSQEQALEAEPAAAAARLKRIVDDETAFWGESFARLMRNDYLQEGLRFITVQRWALAPSRRRALARATASGFLDMLPESLRPQLQGDLPSDALLEKVAASVGVTRQQHAYWQFYLPTSTAKANLLYALGRRPDRAFGLVGAAFAAEAEWLAFGAALERACAHLVPAGREPGEFARRADELVARFEQALRTIAAQFGTPAYTQAVQGAAAAERLCERARWDLGEQLLWLSSIRHYIKFAHRISERIDVECPGIDRETFVEPFEMCSTTHVHNDHRLVTIEEGQMLFWGNVGMQLKMNVGDKVLIPDGRLHGSTVLSGECTYHQPIIPNDWVQALVAELDANAKAGASA</sequence>
<protein>
    <submittedName>
        <fullName evidence="1">Peptide synthetase</fullName>
    </submittedName>
</protein>
<organism evidence="1 2">
    <name type="scientific">Burkholderia gladioli</name>
    <name type="common">Pseudomonas marginata</name>
    <name type="synonym">Phytomonas marginata</name>
    <dbReference type="NCBI Taxonomy" id="28095"/>
    <lineage>
        <taxon>Bacteria</taxon>
        <taxon>Pseudomonadati</taxon>
        <taxon>Pseudomonadota</taxon>
        <taxon>Betaproteobacteria</taxon>
        <taxon>Burkholderiales</taxon>
        <taxon>Burkholderiaceae</taxon>
        <taxon>Burkholderia</taxon>
    </lineage>
</organism>
<dbReference type="OMA" id="MCSTTHV"/>
<accession>A0A2A7SJJ7</accession>
<dbReference type="AlphaFoldDB" id="A0A2A7SJJ7"/>
<comment type="caution">
    <text evidence="1">The sequence shown here is derived from an EMBL/GenBank/DDBJ whole genome shotgun (WGS) entry which is preliminary data.</text>
</comment>
<reference evidence="2" key="1">
    <citation type="submission" date="2017-09" db="EMBL/GenBank/DDBJ databases">
        <title>FDA dAtabase for Regulatory Grade micrObial Sequences (FDA-ARGOS): Supporting development and validation of Infectious Disease Dx tests.</title>
        <authorList>
            <person name="Minogue T."/>
            <person name="Wolcott M."/>
            <person name="Wasieloski L."/>
            <person name="Aguilar W."/>
            <person name="Moore D."/>
            <person name="Tallon L."/>
            <person name="Sadzewicz L."/>
            <person name="Ott S."/>
            <person name="Zhao X."/>
            <person name="Nagaraj S."/>
            <person name="Vavikolanu K."/>
            <person name="Aluvathingal J."/>
            <person name="Nadendla S."/>
            <person name="Sichtig H."/>
        </authorList>
    </citation>
    <scope>NUCLEOTIDE SEQUENCE [LARGE SCALE GENOMIC DNA]</scope>
    <source>
        <strain evidence="2">FDAARGOS_390</strain>
    </source>
</reference>